<gene>
    <name evidence="1" type="ORF">AXF42_Ash021610</name>
</gene>
<evidence type="ECO:0000313" key="2">
    <source>
        <dbReference type="Proteomes" id="UP000236161"/>
    </source>
</evidence>
<reference evidence="1 2" key="1">
    <citation type="journal article" date="2017" name="Nature">
        <title>The Apostasia genome and the evolution of orchids.</title>
        <authorList>
            <person name="Zhang G.Q."/>
            <person name="Liu K.W."/>
            <person name="Li Z."/>
            <person name="Lohaus R."/>
            <person name="Hsiao Y.Y."/>
            <person name="Niu S.C."/>
            <person name="Wang J.Y."/>
            <person name="Lin Y.C."/>
            <person name="Xu Q."/>
            <person name="Chen L.J."/>
            <person name="Yoshida K."/>
            <person name="Fujiwara S."/>
            <person name="Wang Z.W."/>
            <person name="Zhang Y.Q."/>
            <person name="Mitsuda N."/>
            <person name="Wang M."/>
            <person name="Liu G.H."/>
            <person name="Pecoraro L."/>
            <person name="Huang H.X."/>
            <person name="Xiao X.J."/>
            <person name="Lin M."/>
            <person name="Wu X.Y."/>
            <person name="Wu W.L."/>
            <person name="Chen Y.Y."/>
            <person name="Chang S.B."/>
            <person name="Sakamoto S."/>
            <person name="Ohme-Takagi M."/>
            <person name="Yagi M."/>
            <person name="Zeng S.J."/>
            <person name="Shen C.Y."/>
            <person name="Yeh C.M."/>
            <person name="Luo Y.B."/>
            <person name="Tsai W.C."/>
            <person name="Van de Peer Y."/>
            <person name="Liu Z.J."/>
        </authorList>
    </citation>
    <scope>NUCLEOTIDE SEQUENCE [LARGE SCALE GENOMIC DNA]</scope>
    <source>
        <strain evidence="2">cv. Shenzhen</strain>
        <tissue evidence="1">Stem</tissue>
    </source>
</reference>
<keyword evidence="2" id="KW-1185">Reference proteome</keyword>
<name>A0A2H9ZUB9_9ASPA</name>
<dbReference type="EMBL" id="KZ453849">
    <property type="protein sequence ID" value="PKA46883.1"/>
    <property type="molecule type" value="Genomic_DNA"/>
</dbReference>
<dbReference type="AlphaFoldDB" id="A0A2H9ZUB9"/>
<organism evidence="1 2">
    <name type="scientific">Apostasia shenzhenica</name>
    <dbReference type="NCBI Taxonomy" id="1088818"/>
    <lineage>
        <taxon>Eukaryota</taxon>
        <taxon>Viridiplantae</taxon>
        <taxon>Streptophyta</taxon>
        <taxon>Embryophyta</taxon>
        <taxon>Tracheophyta</taxon>
        <taxon>Spermatophyta</taxon>
        <taxon>Magnoliopsida</taxon>
        <taxon>Liliopsida</taxon>
        <taxon>Asparagales</taxon>
        <taxon>Orchidaceae</taxon>
        <taxon>Apostasioideae</taxon>
        <taxon>Apostasia</taxon>
    </lineage>
</organism>
<proteinExistence type="predicted"/>
<accession>A0A2H9ZUB9</accession>
<sequence>MFQEEKAKLSEELAAHRSALISAGAANKALQKQLIEAVEQQEAIIEEKSVATVEAYKTSLPCRKLRLKGIRRSWEGLASTLIQAGKVTATELEEVDPFPCMAVNPTYKEEGFDLPDELIHRVFRLLDRADRE</sequence>
<protein>
    <submittedName>
        <fullName evidence="1">Uncharacterized protein</fullName>
    </submittedName>
</protein>
<evidence type="ECO:0000313" key="1">
    <source>
        <dbReference type="EMBL" id="PKA46883.1"/>
    </source>
</evidence>
<dbReference type="Proteomes" id="UP000236161">
    <property type="component" value="Unassembled WGS sequence"/>
</dbReference>